<evidence type="ECO:0000313" key="2">
    <source>
        <dbReference type="EMBL" id="KAF4751671.1"/>
    </source>
</evidence>
<organism evidence="2 3">
    <name type="scientific">Perkinsus olseni</name>
    <name type="common">Perkinsus atlanticus</name>
    <dbReference type="NCBI Taxonomy" id="32597"/>
    <lineage>
        <taxon>Eukaryota</taxon>
        <taxon>Sar</taxon>
        <taxon>Alveolata</taxon>
        <taxon>Perkinsozoa</taxon>
        <taxon>Perkinsea</taxon>
        <taxon>Perkinsida</taxon>
        <taxon>Perkinsidae</taxon>
        <taxon>Perkinsus</taxon>
    </lineage>
</organism>
<accession>A0A7J6U4P9</accession>
<proteinExistence type="predicted"/>
<sequence length="186" mass="21165">VANHREEYKCMEQANEGGRRATCADHNESIGSPETLEVMNATPSPAVERITKPARLSLGGVEWEKKLANAIPTCVSSHMKSPPKASSSTKQKKGRPAQAAAAYIVADWVIPYRRKFTLALKVWWKLLPRALTHIREKEPNVMAAYTLVHNNRPDYEIDRYFKLNFTRVGRSSYSKNHQVYAFFYDP</sequence>
<evidence type="ECO:0000256" key="1">
    <source>
        <dbReference type="SAM" id="MobiDB-lite"/>
    </source>
</evidence>
<evidence type="ECO:0000313" key="3">
    <source>
        <dbReference type="Proteomes" id="UP000574390"/>
    </source>
</evidence>
<comment type="caution">
    <text evidence="2">The sequence shown here is derived from an EMBL/GenBank/DDBJ whole genome shotgun (WGS) entry which is preliminary data.</text>
</comment>
<reference evidence="2 3" key="1">
    <citation type="submission" date="2020-04" db="EMBL/GenBank/DDBJ databases">
        <title>Perkinsus olseni comparative genomics.</title>
        <authorList>
            <person name="Bogema D.R."/>
        </authorList>
    </citation>
    <scope>NUCLEOTIDE SEQUENCE [LARGE SCALE GENOMIC DNA]</scope>
    <source>
        <strain evidence="2">ATCC PRA-205</strain>
    </source>
</reference>
<dbReference type="AlphaFoldDB" id="A0A7J6U4P9"/>
<dbReference type="Proteomes" id="UP000574390">
    <property type="component" value="Unassembled WGS sequence"/>
</dbReference>
<dbReference type="EMBL" id="JABANM010002975">
    <property type="protein sequence ID" value="KAF4751671.1"/>
    <property type="molecule type" value="Genomic_DNA"/>
</dbReference>
<feature type="compositionally biased region" description="Polar residues" evidence="1">
    <location>
        <begin position="74"/>
        <end position="89"/>
    </location>
</feature>
<gene>
    <name evidence="2" type="ORF">FOZ62_000788</name>
</gene>
<feature type="region of interest" description="Disordered" evidence="1">
    <location>
        <begin position="74"/>
        <end position="94"/>
    </location>
</feature>
<name>A0A7J6U4P9_PEROL</name>
<feature type="non-terminal residue" evidence="2">
    <location>
        <position position="1"/>
    </location>
</feature>
<protein>
    <submittedName>
        <fullName evidence="2">Uncharacterized protein</fullName>
    </submittedName>
</protein>